<evidence type="ECO:0000259" key="9">
    <source>
        <dbReference type="Pfam" id="PF00892"/>
    </source>
</evidence>
<comment type="similarity">
    <text evidence="2">Belongs to the EamA transporter family.</text>
</comment>
<keyword evidence="11" id="KW-1185">Reference proteome</keyword>
<comment type="subcellular location">
    <subcellularLocation>
        <location evidence="1">Cell membrane</location>
        <topology evidence="1">Multi-pass membrane protein</topology>
    </subcellularLocation>
</comment>
<protein>
    <submittedName>
        <fullName evidence="10">EamA family transporter RarD</fullName>
    </submittedName>
</protein>
<feature type="transmembrane region" description="Helical" evidence="8">
    <location>
        <begin position="7"/>
        <end position="25"/>
    </location>
</feature>
<feature type="transmembrane region" description="Helical" evidence="8">
    <location>
        <begin position="126"/>
        <end position="144"/>
    </location>
</feature>
<evidence type="ECO:0000313" key="10">
    <source>
        <dbReference type="EMBL" id="MFC3912868.1"/>
    </source>
</evidence>
<keyword evidence="4" id="KW-1003">Cell membrane</keyword>
<comment type="caution">
    <text evidence="10">The sequence shown here is derived from an EMBL/GenBank/DDBJ whole genome shotgun (WGS) entry which is preliminary data.</text>
</comment>
<evidence type="ECO:0000256" key="2">
    <source>
        <dbReference type="ARBA" id="ARBA00007362"/>
    </source>
</evidence>
<dbReference type="Pfam" id="PF00892">
    <property type="entry name" value="EamA"/>
    <property type="match status" value="1"/>
</dbReference>
<feature type="transmembrane region" description="Helical" evidence="8">
    <location>
        <begin position="265"/>
        <end position="283"/>
    </location>
</feature>
<reference evidence="11" key="1">
    <citation type="journal article" date="2019" name="Int. J. Syst. Evol. Microbiol.">
        <title>The Global Catalogue of Microorganisms (GCM) 10K type strain sequencing project: providing services to taxonomists for standard genome sequencing and annotation.</title>
        <authorList>
            <consortium name="The Broad Institute Genomics Platform"/>
            <consortium name="The Broad Institute Genome Sequencing Center for Infectious Disease"/>
            <person name="Wu L."/>
            <person name="Ma J."/>
        </authorList>
    </citation>
    <scope>NUCLEOTIDE SEQUENCE [LARGE SCALE GENOMIC DNA]</scope>
    <source>
        <strain evidence="11">CCUG 54939</strain>
    </source>
</reference>
<evidence type="ECO:0000256" key="3">
    <source>
        <dbReference type="ARBA" id="ARBA00022448"/>
    </source>
</evidence>
<evidence type="ECO:0000256" key="8">
    <source>
        <dbReference type="SAM" id="Phobius"/>
    </source>
</evidence>
<dbReference type="InterPro" id="IPR037185">
    <property type="entry name" value="EmrE-like"/>
</dbReference>
<dbReference type="EMBL" id="JBHSAF010000003">
    <property type="protein sequence ID" value="MFC3912868.1"/>
    <property type="molecule type" value="Genomic_DNA"/>
</dbReference>
<dbReference type="SUPFAM" id="SSF103481">
    <property type="entry name" value="Multidrug resistance efflux transporter EmrE"/>
    <property type="match status" value="2"/>
</dbReference>
<evidence type="ECO:0000313" key="11">
    <source>
        <dbReference type="Proteomes" id="UP001595692"/>
    </source>
</evidence>
<dbReference type="RefSeq" id="WP_377151076.1">
    <property type="nucleotide sequence ID" value="NZ_JBHSAF010000003.1"/>
</dbReference>
<feature type="transmembrane region" description="Helical" evidence="8">
    <location>
        <begin position="71"/>
        <end position="90"/>
    </location>
</feature>
<evidence type="ECO:0000256" key="6">
    <source>
        <dbReference type="ARBA" id="ARBA00022989"/>
    </source>
</evidence>
<keyword evidence="3" id="KW-0813">Transport</keyword>
<keyword evidence="7 8" id="KW-0472">Membrane</keyword>
<accession>A0ABV8CLK6</accession>
<dbReference type="Proteomes" id="UP001595692">
    <property type="component" value="Unassembled WGS sequence"/>
</dbReference>
<feature type="transmembrane region" description="Helical" evidence="8">
    <location>
        <begin position="240"/>
        <end position="259"/>
    </location>
</feature>
<proteinExistence type="inferred from homology"/>
<gene>
    <name evidence="10" type="primary">rarD</name>
    <name evidence="10" type="ORF">ACFOSS_05230</name>
</gene>
<evidence type="ECO:0000256" key="5">
    <source>
        <dbReference type="ARBA" id="ARBA00022692"/>
    </source>
</evidence>
<dbReference type="InterPro" id="IPR000620">
    <property type="entry name" value="EamA_dom"/>
</dbReference>
<dbReference type="PANTHER" id="PTHR22911">
    <property type="entry name" value="ACYL-MALONYL CONDENSING ENZYME-RELATED"/>
    <property type="match status" value="1"/>
</dbReference>
<keyword evidence="6 8" id="KW-1133">Transmembrane helix</keyword>
<evidence type="ECO:0000256" key="1">
    <source>
        <dbReference type="ARBA" id="ARBA00004651"/>
    </source>
</evidence>
<name>A0ABV8CLK6_9GAMM</name>
<evidence type="ECO:0000256" key="4">
    <source>
        <dbReference type="ARBA" id="ARBA00022475"/>
    </source>
</evidence>
<dbReference type="NCBIfam" id="TIGR00688">
    <property type="entry name" value="rarD"/>
    <property type="match status" value="1"/>
</dbReference>
<dbReference type="InterPro" id="IPR004626">
    <property type="entry name" value="RarD"/>
</dbReference>
<feature type="transmembrane region" description="Helical" evidence="8">
    <location>
        <begin position="177"/>
        <end position="196"/>
    </location>
</feature>
<dbReference type="PANTHER" id="PTHR22911:SF137">
    <property type="entry name" value="SOLUTE CARRIER FAMILY 35 MEMBER G2-RELATED"/>
    <property type="match status" value="1"/>
</dbReference>
<sequence length="298" mass="32987">MSNEQKGILYALSAFLIWGVCPIYFKWLTAVPAGEILTHRIIWSCVLLLVLLVVTRQGYKVRQVLRQPRQLLNLTLSALLVAGNWLLFIWSVNHNHLLEASLGYYINPLLNILLGMLFLGERLRRLQWLAVGLATLGVLIQVVMIGHLPWIALTLAGSFGIYGLIRKKIPVDAQSGLFVETLLLLPLALFYLLAIADSPTSDMSANPLSLNLLLLAAGVVTTVPLLLFTAGARLIPLSTLGFIQYLGPSLMFLLAITLYGEPIQGAKLLTFGFIWLALALFSAESWRYARRQRLATAP</sequence>
<feature type="transmembrane region" description="Helical" evidence="8">
    <location>
        <begin position="102"/>
        <end position="119"/>
    </location>
</feature>
<feature type="domain" description="EamA" evidence="9">
    <location>
        <begin position="6"/>
        <end position="140"/>
    </location>
</feature>
<feature type="transmembrane region" description="Helical" evidence="8">
    <location>
        <begin position="208"/>
        <end position="228"/>
    </location>
</feature>
<keyword evidence="5 8" id="KW-0812">Transmembrane</keyword>
<feature type="transmembrane region" description="Helical" evidence="8">
    <location>
        <begin position="37"/>
        <end position="59"/>
    </location>
</feature>
<evidence type="ECO:0000256" key="7">
    <source>
        <dbReference type="ARBA" id="ARBA00023136"/>
    </source>
</evidence>
<feature type="transmembrane region" description="Helical" evidence="8">
    <location>
        <begin position="150"/>
        <end position="165"/>
    </location>
</feature>
<organism evidence="10 11">
    <name type="scientific">Pseudaeromonas sharmana</name>
    <dbReference type="NCBI Taxonomy" id="328412"/>
    <lineage>
        <taxon>Bacteria</taxon>
        <taxon>Pseudomonadati</taxon>
        <taxon>Pseudomonadota</taxon>
        <taxon>Gammaproteobacteria</taxon>
        <taxon>Aeromonadales</taxon>
        <taxon>Aeromonadaceae</taxon>
        <taxon>Pseudaeromonas</taxon>
    </lineage>
</organism>